<reference evidence="2 3" key="1">
    <citation type="submission" date="2016-08" db="EMBL/GenBank/DDBJ databases">
        <title>Draft genome sequence of Candidatus Piscirickettsia litoralis, from seawater.</title>
        <authorList>
            <person name="Wan X."/>
            <person name="Lee A.J."/>
            <person name="Hou S."/>
            <person name="Donachie S.P."/>
        </authorList>
    </citation>
    <scope>NUCLEOTIDE SEQUENCE [LARGE SCALE GENOMIC DNA]</scope>
    <source>
        <strain evidence="2 3">Y2</strain>
    </source>
</reference>
<dbReference type="PANTHER" id="PTHR38692:SF1">
    <property type="entry name" value="PROTEIN SMG"/>
    <property type="match status" value="1"/>
</dbReference>
<dbReference type="HAMAP" id="MF_00598">
    <property type="entry name" value="Smg"/>
    <property type="match status" value="1"/>
</dbReference>
<organism evidence="2 3">
    <name type="scientific">Piscirickettsia litoralis</name>
    <dbReference type="NCBI Taxonomy" id="1891921"/>
    <lineage>
        <taxon>Bacteria</taxon>
        <taxon>Pseudomonadati</taxon>
        <taxon>Pseudomonadota</taxon>
        <taxon>Gammaproteobacteria</taxon>
        <taxon>Thiotrichales</taxon>
        <taxon>Piscirickettsiaceae</taxon>
        <taxon>Piscirickettsia</taxon>
    </lineage>
</organism>
<evidence type="ECO:0000313" key="3">
    <source>
        <dbReference type="Proteomes" id="UP000094329"/>
    </source>
</evidence>
<dbReference type="RefSeq" id="WP_069312807.1">
    <property type="nucleotide sequence ID" value="NZ_MDTU01000001.1"/>
</dbReference>
<keyword evidence="3" id="KW-1185">Reference proteome</keyword>
<protein>
    <recommendedName>
        <fullName evidence="1">Protein Smg homolog</fullName>
    </recommendedName>
</protein>
<accession>A0ABX3A6A0</accession>
<dbReference type="PANTHER" id="PTHR38692">
    <property type="entry name" value="PROTEIN SMG"/>
    <property type="match status" value="1"/>
</dbReference>
<name>A0ABX3A6A0_9GAMM</name>
<comment type="similarity">
    <text evidence="1">Belongs to the Smg family.</text>
</comment>
<dbReference type="EMBL" id="MDTU01000001">
    <property type="protein sequence ID" value="ODN43010.1"/>
    <property type="molecule type" value="Genomic_DNA"/>
</dbReference>
<gene>
    <name evidence="1" type="primary">smg</name>
    <name evidence="2" type="ORF">BGC07_08890</name>
</gene>
<sequence length="159" mass="18483">MIKESVLDVLMYLFDQNSEADQPLSSDQAVLSAQLEKAGFAKDEVDRAFHWLEGLVDTSKWPKRFERSTTTRAFADEEMSTIGPEYLNYILYLEHIGVLNVELRELVIDRIMALGVDEIDLSHVKWVALMVLNNHYEDDFETEWFEEMILTDPKAEVQH</sequence>
<comment type="caution">
    <text evidence="2">The sequence shown here is derived from an EMBL/GenBank/DDBJ whole genome shotgun (WGS) entry which is preliminary data.</text>
</comment>
<dbReference type="InterPro" id="IPR007456">
    <property type="entry name" value="Smg"/>
</dbReference>
<evidence type="ECO:0000313" key="2">
    <source>
        <dbReference type="EMBL" id="ODN43010.1"/>
    </source>
</evidence>
<proteinExistence type="inferred from homology"/>
<dbReference type="Proteomes" id="UP000094329">
    <property type="component" value="Unassembled WGS sequence"/>
</dbReference>
<evidence type="ECO:0000256" key="1">
    <source>
        <dbReference type="HAMAP-Rule" id="MF_00598"/>
    </source>
</evidence>
<dbReference type="Pfam" id="PF04361">
    <property type="entry name" value="DUF494"/>
    <property type="match status" value="1"/>
</dbReference>